<dbReference type="InterPro" id="IPR036390">
    <property type="entry name" value="WH_DNA-bd_sf"/>
</dbReference>
<protein>
    <recommendedName>
        <fullName evidence="5">Nucleotidyltransferase domain-containing protein</fullName>
    </recommendedName>
</protein>
<dbReference type="InterPro" id="IPR002934">
    <property type="entry name" value="Polymerase_NTP_transf_dom"/>
</dbReference>
<organism evidence="3 4">
    <name type="scientific">Microbacterium enclense</name>
    <dbReference type="NCBI Taxonomy" id="993073"/>
    <lineage>
        <taxon>Bacteria</taxon>
        <taxon>Bacillati</taxon>
        <taxon>Actinomycetota</taxon>
        <taxon>Actinomycetes</taxon>
        <taxon>Micrococcales</taxon>
        <taxon>Microbacteriaceae</taxon>
        <taxon>Microbacterium</taxon>
    </lineage>
</organism>
<dbReference type="InterPro" id="IPR043519">
    <property type="entry name" value="NT_sf"/>
</dbReference>
<dbReference type="InterPro" id="IPR000835">
    <property type="entry name" value="HTH_MarR-typ"/>
</dbReference>
<dbReference type="Pfam" id="PF13463">
    <property type="entry name" value="HTH_27"/>
    <property type="match status" value="1"/>
</dbReference>
<evidence type="ECO:0000313" key="4">
    <source>
        <dbReference type="Proteomes" id="UP000285970"/>
    </source>
</evidence>
<dbReference type="CDD" id="cd05403">
    <property type="entry name" value="NT_KNTase_like"/>
    <property type="match status" value="1"/>
</dbReference>
<evidence type="ECO:0008006" key="5">
    <source>
        <dbReference type="Google" id="ProtNLM"/>
    </source>
</evidence>
<dbReference type="Proteomes" id="UP000285970">
    <property type="component" value="Unassembled WGS sequence"/>
</dbReference>
<dbReference type="RefSeq" id="WP_128218049.1">
    <property type="nucleotide sequence ID" value="NZ_RBZY01000033.1"/>
</dbReference>
<dbReference type="SUPFAM" id="SSF81301">
    <property type="entry name" value="Nucleotidyltransferase"/>
    <property type="match status" value="1"/>
</dbReference>
<dbReference type="SUPFAM" id="SSF46785">
    <property type="entry name" value="Winged helix' DNA-binding domain"/>
    <property type="match status" value="1"/>
</dbReference>
<accession>A0A3S3P3F2</accession>
<evidence type="ECO:0000259" key="1">
    <source>
        <dbReference type="Pfam" id="PF01909"/>
    </source>
</evidence>
<dbReference type="GO" id="GO:0016779">
    <property type="term" value="F:nucleotidyltransferase activity"/>
    <property type="evidence" value="ECO:0007669"/>
    <property type="project" value="InterPro"/>
</dbReference>
<dbReference type="OrthoDB" id="3826063at2"/>
<dbReference type="Pfam" id="PF01909">
    <property type="entry name" value="NTP_transf_2"/>
    <property type="match status" value="1"/>
</dbReference>
<dbReference type="EMBL" id="RBZY01000033">
    <property type="protein sequence ID" value="RWR18192.1"/>
    <property type="molecule type" value="Genomic_DNA"/>
</dbReference>
<reference evidence="3 4" key="1">
    <citation type="journal article" date="2018" name="Front. Microbiol.">
        <title>Novel Insights Into Bacterial Dimethylsulfoniopropionate Catabolism in the East China Sea.</title>
        <authorList>
            <person name="Liu J."/>
            <person name="Liu J."/>
            <person name="Zhang S.H."/>
            <person name="Liang J."/>
            <person name="Lin H."/>
            <person name="Song D."/>
            <person name="Yang G.P."/>
            <person name="Todd J.D."/>
            <person name="Zhang X.H."/>
        </authorList>
    </citation>
    <scope>NUCLEOTIDE SEQUENCE [LARGE SCALE GENOMIC DNA]</scope>
    <source>
        <strain evidence="3 4">ZYFD042</strain>
    </source>
</reference>
<sequence length="209" mass="22596">MNLSEPLEGIMPPVEAAVLRVLNRTDAGMSGRQVHAVAGVGSTSGVHRALTRLARTGLVRVESRPPALIYRPNRAHVLWTAVERGLNARNDAIDKIRLFFVDEIPEEVPADSRVTATLYGSVARRTSTSESDVDVLVVFPDRFDVDARAELLLALAERIEELTGNAAQINAMDRSEFLAGTADGDVFLANVLRDGVPLFGPQPDTWGAA</sequence>
<name>A0A3S3P3F2_9MICO</name>
<dbReference type="AlphaFoldDB" id="A0A3S3P3F2"/>
<evidence type="ECO:0000259" key="2">
    <source>
        <dbReference type="Pfam" id="PF13463"/>
    </source>
</evidence>
<dbReference type="GO" id="GO:0003700">
    <property type="term" value="F:DNA-binding transcription factor activity"/>
    <property type="evidence" value="ECO:0007669"/>
    <property type="project" value="InterPro"/>
</dbReference>
<gene>
    <name evidence="3" type="ORF">D8Y23_10300</name>
</gene>
<dbReference type="Gene3D" id="3.30.460.10">
    <property type="entry name" value="Beta Polymerase, domain 2"/>
    <property type="match status" value="1"/>
</dbReference>
<feature type="domain" description="HTH marR-type" evidence="2">
    <location>
        <begin position="13"/>
        <end position="64"/>
    </location>
</feature>
<evidence type="ECO:0000313" key="3">
    <source>
        <dbReference type="EMBL" id="RWR18192.1"/>
    </source>
</evidence>
<feature type="domain" description="Polymerase nucleotidyl transferase" evidence="1">
    <location>
        <begin position="103"/>
        <end position="162"/>
    </location>
</feature>
<proteinExistence type="predicted"/>
<comment type="caution">
    <text evidence="3">The sequence shown here is derived from an EMBL/GenBank/DDBJ whole genome shotgun (WGS) entry which is preliminary data.</text>
</comment>